<sequence>MTNNKCELNVSKVKTKSDELSKISKKPFIPVRYVIVSLGTIATGLVFCLRVNLSVAIIAMVNNTAINEREALVRNTNDSTITVLDLRTTDQCIPSSTENVNRSSIIEHRHIKEGSLIWNQATQGVVLGAYYYGYSATQIISGRLAEKFGGRFLCGIGTFGAALATLLTPLASQNLALIIIARIAIGVFHGTVYTSLYVMMAFWFPKKEKATALSFITVGGNLGAALTMPLCSFLIEKYNWQSVFYVTGSICFIWLALWMYYARSTPNEHPYISTYELNQIKSDQDFFKSKKNVSAPWKSILTAPTIWAIAAAKSCGMFGYYTLSTKLPAYLESVLNVSIEKNGIINSLTYVAVSISLTLCGPLTDYLKYKYNFSLTLMRKVFETIGKKLR</sequence>
<evidence type="ECO:0000256" key="3">
    <source>
        <dbReference type="ARBA" id="ARBA00022989"/>
    </source>
</evidence>
<evidence type="ECO:0000313" key="7">
    <source>
        <dbReference type="EMBL" id="RWS02958.1"/>
    </source>
</evidence>
<evidence type="ECO:0000256" key="1">
    <source>
        <dbReference type="ARBA" id="ARBA00004141"/>
    </source>
</evidence>
<reference evidence="8" key="2">
    <citation type="submission" date="2018-11" db="EMBL/GenBank/DDBJ databases">
        <title>Trombidioid mite genomics.</title>
        <authorList>
            <person name="Dong X."/>
        </authorList>
    </citation>
    <scope>NUCLEOTIDE SEQUENCE</scope>
    <source>
        <strain evidence="8">UoL-WK</strain>
    </source>
</reference>
<protein>
    <submittedName>
        <fullName evidence="8">Sialin-like protein</fullName>
    </submittedName>
</protein>
<dbReference type="Gene3D" id="1.20.1250.20">
    <property type="entry name" value="MFS general substrate transporter like domains"/>
    <property type="match status" value="2"/>
</dbReference>
<name>A0A3S3P7Y1_9ACAR</name>
<dbReference type="GO" id="GO:0022857">
    <property type="term" value="F:transmembrane transporter activity"/>
    <property type="evidence" value="ECO:0007669"/>
    <property type="project" value="InterPro"/>
</dbReference>
<accession>A0A3S3P7Y1</accession>
<dbReference type="InterPro" id="IPR050382">
    <property type="entry name" value="MFS_Na/Anion_cotransporter"/>
</dbReference>
<keyword evidence="2 5" id="KW-0812">Transmembrane</keyword>
<evidence type="ECO:0000313" key="9">
    <source>
        <dbReference type="Proteomes" id="UP000285301"/>
    </source>
</evidence>
<dbReference type="EMBL" id="NCKU01007021">
    <property type="protein sequence ID" value="RWS02958.1"/>
    <property type="molecule type" value="Genomic_DNA"/>
</dbReference>
<feature type="transmembrane region" description="Helical" evidence="5">
    <location>
        <begin position="241"/>
        <end position="261"/>
    </location>
</feature>
<dbReference type="InterPro" id="IPR011701">
    <property type="entry name" value="MFS"/>
</dbReference>
<feature type="domain" description="Major facilitator superfamily (MFS) profile" evidence="6">
    <location>
        <begin position="71"/>
        <end position="390"/>
    </location>
</feature>
<dbReference type="InterPro" id="IPR036259">
    <property type="entry name" value="MFS_trans_sf"/>
</dbReference>
<keyword evidence="4 5" id="KW-0472">Membrane</keyword>
<feature type="transmembrane region" description="Helical" evidence="5">
    <location>
        <begin position="343"/>
        <end position="364"/>
    </location>
</feature>
<evidence type="ECO:0000313" key="8">
    <source>
        <dbReference type="EMBL" id="RWS03030.1"/>
    </source>
</evidence>
<feature type="transmembrane region" description="Helical" evidence="5">
    <location>
        <begin position="177"/>
        <end position="200"/>
    </location>
</feature>
<organism evidence="8 9">
    <name type="scientific">Dinothrombium tinctorium</name>
    <dbReference type="NCBI Taxonomy" id="1965070"/>
    <lineage>
        <taxon>Eukaryota</taxon>
        <taxon>Metazoa</taxon>
        <taxon>Ecdysozoa</taxon>
        <taxon>Arthropoda</taxon>
        <taxon>Chelicerata</taxon>
        <taxon>Arachnida</taxon>
        <taxon>Acari</taxon>
        <taxon>Acariformes</taxon>
        <taxon>Trombidiformes</taxon>
        <taxon>Prostigmata</taxon>
        <taxon>Anystina</taxon>
        <taxon>Parasitengona</taxon>
        <taxon>Trombidioidea</taxon>
        <taxon>Trombidiidae</taxon>
        <taxon>Dinothrombium</taxon>
    </lineage>
</organism>
<dbReference type="InterPro" id="IPR020846">
    <property type="entry name" value="MFS_dom"/>
</dbReference>
<feature type="transmembrane region" description="Helical" evidence="5">
    <location>
        <begin position="33"/>
        <end position="61"/>
    </location>
</feature>
<dbReference type="PROSITE" id="PS50850">
    <property type="entry name" value="MFS"/>
    <property type="match status" value="1"/>
</dbReference>
<dbReference type="GO" id="GO:0006820">
    <property type="term" value="P:monoatomic anion transport"/>
    <property type="evidence" value="ECO:0007669"/>
    <property type="project" value="TreeGrafter"/>
</dbReference>
<dbReference type="PANTHER" id="PTHR11662">
    <property type="entry name" value="SOLUTE CARRIER FAMILY 17"/>
    <property type="match status" value="1"/>
</dbReference>
<dbReference type="OrthoDB" id="2985014at2759"/>
<evidence type="ECO:0000256" key="5">
    <source>
        <dbReference type="SAM" id="Phobius"/>
    </source>
</evidence>
<feature type="transmembrane region" description="Helical" evidence="5">
    <location>
        <begin position="212"/>
        <end position="235"/>
    </location>
</feature>
<dbReference type="EMBL" id="NCKU01006936">
    <property type="protein sequence ID" value="RWS03030.1"/>
    <property type="molecule type" value="Genomic_DNA"/>
</dbReference>
<proteinExistence type="predicted"/>
<keyword evidence="3 5" id="KW-1133">Transmembrane helix</keyword>
<gene>
    <name evidence="8" type="ORF">B4U79_06885</name>
    <name evidence="7" type="ORF">B4U79_15473</name>
</gene>
<dbReference type="GO" id="GO:0016020">
    <property type="term" value="C:membrane"/>
    <property type="evidence" value="ECO:0007669"/>
    <property type="project" value="UniProtKB-SubCell"/>
</dbReference>
<dbReference type="SUPFAM" id="SSF103473">
    <property type="entry name" value="MFS general substrate transporter"/>
    <property type="match status" value="1"/>
</dbReference>
<evidence type="ECO:0000259" key="6">
    <source>
        <dbReference type="PROSITE" id="PS50850"/>
    </source>
</evidence>
<comment type="subcellular location">
    <subcellularLocation>
        <location evidence="1">Membrane</location>
        <topology evidence="1">Multi-pass membrane protein</topology>
    </subcellularLocation>
</comment>
<comment type="caution">
    <text evidence="8">The sequence shown here is derived from an EMBL/GenBank/DDBJ whole genome shotgun (WGS) entry which is preliminary data.</text>
</comment>
<keyword evidence="9" id="KW-1185">Reference proteome</keyword>
<reference evidence="8 9" key="1">
    <citation type="journal article" date="2018" name="Gigascience">
        <title>Genomes of trombidid mites reveal novel predicted allergens and laterally-transferred genes associated with secondary metabolism.</title>
        <authorList>
            <person name="Dong X."/>
            <person name="Chaisiri K."/>
            <person name="Xia D."/>
            <person name="Armstrong S.D."/>
            <person name="Fang Y."/>
            <person name="Donnelly M.J."/>
            <person name="Kadowaki T."/>
            <person name="McGarry J.W."/>
            <person name="Darby A.C."/>
            <person name="Makepeace B.L."/>
        </authorList>
    </citation>
    <scope>NUCLEOTIDE SEQUENCE [LARGE SCALE GENOMIC DNA]</scope>
    <source>
        <strain evidence="8">UoL-WK</strain>
    </source>
</reference>
<evidence type="ECO:0000256" key="4">
    <source>
        <dbReference type="ARBA" id="ARBA00023136"/>
    </source>
</evidence>
<dbReference type="Pfam" id="PF07690">
    <property type="entry name" value="MFS_1"/>
    <property type="match status" value="1"/>
</dbReference>
<dbReference type="AlphaFoldDB" id="A0A3S3P7Y1"/>
<dbReference type="STRING" id="1965070.A0A3S3P7Y1"/>
<feature type="transmembrane region" description="Helical" evidence="5">
    <location>
        <begin position="300"/>
        <end position="323"/>
    </location>
</feature>
<feature type="transmembrane region" description="Helical" evidence="5">
    <location>
        <begin position="152"/>
        <end position="171"/>
    </location>
</feature>
<dbReference type="Proteomes" id="UP000285301">
    <property type="component" value="Unassembled WGS sequence"/>
</dbReference>
<dbReference type="PANTHER" id="PTHR11662:SF399">
    <property type="entry name" value="FI19708P1-RELATED"/>
    <property type="match status" value="1"/>
</dbReference>
<evidence type="ECO:0000256" key="2">
    <source>
        <dbReference type="ARBA" id="ARBA00022692"/>
    </source>
</evidence>